<name>A0A5C2SE35_9APHY</name>
<gene>
    <name evidence="2" type="ORF">L227DRAFT_69524</name>
</gene>
<dbReference type="Proteomes" id="UP000313359">
    <property type="component" value="Unassembled WGS sequence"/>
</dbReference>
<dbReference type="EMBL" id="ML122262">
    <property type="protein sequence ID" value="RPD61454.1"/>
    <property type="molecule type" value="Genomic_DNA"/>
</dbReference>
<keyword evidence="1" id="KW-1133">Transmembrane helix</keyword>
<accession>A0A5C2SE35</accession>
<feature type="transmembrane region" description="Helical" evidence="1">
    <location>
        <begin position="23"/>
        <end position="45"/>
    </location>
</feature>
<dbReference type="AlphaFoldDB" id="A0A5C2SE35"/>
<reference evidence="2" key="1">
    <citation type="journal article" date="2018" name="Genome Biol. Evol.">
        <title>Genomics and development of Lentinus tigrinus, a white-rot wood-decaying mushroom with dimorphic fruiting bodies.</title>
        <authorList>
            <person name="Wu B."/>
            <person name="Xu Z."/>
            <person name="Knudson A."/>
            <person name="Carlson A."/>
            <person name="Chen N."/>
            <person name="Kovaka S."/>
            <person name="LaButti K."/>
            <person name="Lipzen A."/>
            <person name="Pennachio C."/>
            <person name="Riley R."/>
            <person name="Schakwitz W."/>
            <person name="Umezawa K."/>
            <person name="Ohm R.A."/>
            <person name="Grigoriev I.V."/>
            <person name="Nagy L.G."/>
            <person name="Gibbons J."/>
            <person name="Hibbett D."/>
        </authorList>
    </citation>
    <scope>NUCLEOTIDE SEQUENCE [LARGE SCALE GENOMIC DNA]</scope>
    <source>
        <strain evidence="2">ALCF2SS1-6</strain>
    </source>
</reference>
<evidence type="ECO:0000313" key="3">
    <source>
        <dbReference type="Proteomes" id="UP000313359"/>
    </source>
</evidence>
<evidence type="ECO:0000256" key="1">
    <source>
        <dbReference type="SAM" id="Phobius"/>
    </source>
</evidence>
<keyword evidence="1" id="KW-0472">Membrane</keyword>
<sequence>MSSRSFTMTPSSSNSPESTNTPAILIGVFVAVAVVFLLAVVVIAARNRMRSPYERHATRSVGPFCGHRTWQ</sequence>
<evidence type="ECO:0000313" key="2">
    <source>
        <dbReference type="EMBL" id="RPD61454.1"/>
    </source>
</evidence>
<proteinExistence type="predicted"/>
<organism evidence="2 3">
    <name type="scientific">Lentinus tigrinus ALCF2SS1-6</name>
    <dbReference type="NCBI Taxonomy" id="1328759"/>
    <lineage>
        <taxon>Eukaryota</taxon>
        <taxon>Fungi</taxon>
        <taxon>Dikarya</taxon>
        <taxon>Basidiomycota</taxon>
        <taxon>Agaricomycotina</taxon>
        <taxon>Agaricomycetes</taxon>
        <taxon>Polyporales</taxon>
        <taxon>Polyporaceae</taxon>
        <taxon>Lentinus</taxon>
    </lineage>
</organism>
<keyword evidence="3" id="KW-1185">Reference proteome</keyword>
<protein>
    <submittedName>
        <fullName evidence="2">Uncharacterized protein</fullName>
    </submittedName>
</protein>
<keyword evidence="1" id="KW-0812">Transmembrane</keyword>